<feature type="transmembrane region" description="Helical" evidence="1">
    <location>
        <begin position="53"/>
        <end position="73"/>
    </location>
</feature>
<keyword evidence="4" id="KW-1185">Reference proteome</keyword>
<feature type="transmembrane region" description="Helical" evidence="1">
    <location>
        <begin position="560"/>
        <end position="580"/>
    </location>
</feature>
<dbReference type="Proteomes" id="UP000473699">
    <property type="component" value="Unassembled WGS sequence"/>
</dbReference>
<proteinExistence type="predicted"/>
<keyword evidence="1" id="KW-0472">Membrane</keyword>
<feature type="transmembrane region" description="Helical" evidence="1">
    <location>
        <begin position="308"/>
        <end position="329"/>
    </location>
</feature>
<reference evidence="3 4" key="1">
    <citation type="submission" date="2019-08" db="EMBL/GenBank/DDBJ databases">
        <title>In-depth cultivation of the pig gut microbiome towards novel bacterial diversity and tailored functional studies.</title>
        <authorList>
            <person name="Wylensek D."/>
            <person name="Hitch T.C.A."/>
            <person name="Clavel T."/>
        </authorList>
    </citation>
    <scope>NUCLEOTIDE SEQUENCE [LARGE SCALE GENOMIC DNA]</scope>
    <source>
        <strain evidence="3 4">SM-530-WT-4B</strain>
    </source>
</reference>
<evidence type="ECO:0000256" key="1">
    <source>
        <dbReference type="SAM" id="Phobius"/>
    </source>
</evidence>
<feature type="transmembrane region" description="Helical" evidence="1">
    <location>
        <begin position="441"/>
        <end position="464"/>
    </location>
</feature>
<feature type="transmembrane region" description="Helical" evidence="1">
    <location>
        <begin position="350"/>
        <end position="368"/>
    </location>
</feature>
<feature type="transmembrane region" description="Helical" evidence="1">
    <location>
        <begin position="141"/>
        <end position="163"/>
    </location>
</feature>
<keyword evidence="1" id="KW-0812">Transmembrane</keyword>
<evidence type="ECO:0000259" key="2">
    <source>
        <dbReference type="Pfam" id="PF06808"/>
    </source>
</evidence>
<feature type="transmembrane region" description="Helical" evidence="1">
    <location>
        <begin position="183"/>
        <end position="205"/>
    </location>
</feature>
<evidence type="ECO:0000313" key="4">
    <source>
        <dbReference type="Proteomes" id="UP000473699"/>
    </source>
</evidence>
<feature type="transmembrane region" description="Helical" evidence="1">
    <location>
        <begin position="496"/>
        <end position="518"/>
    </location>
</feature>
<dbReference type="EMBL" id="VUNH01000005">
    <property type="protein sequence ID" value="MST55557.1"/>
    <property type="molecule type" value="Genomic_DNA"/>
</dbReference>
<dbReference type="RefSeq" id="WP_154528652.1">
    <property type="nucleotide sequence ID" value="NZ_VUNH01000005.1"/>
</dbReference>
<feature type="transmembrane region" description="Helical" evidence="1">
    <location>
        <begin position="117"/>
        <end position="134"/>
    </location>
</feature>
<feature type="transmembrane region" description="Helical" evidence="1">
    <location>
        <begin position="616"/>
        <end position="633"/>
    </location>
</feature>
<feature type="transmembrane region" description="Helical" evidence="1">
    <location>
        <begin position="404"/>
        <end position="429"/>
    </location>
</feature>
<protein>
    <submittedName>
        <fullName evidence="3">TRAP transporter permease</fullName>
    </submittedName>
</protein>
<gene>
    <name evidence="3" type="ORF">FYJ74_05850</name>
</gene>
<dbReference type="PANTHER" id="PTHR43849:SF2">
    <property type="entry name" value="BLL3936 PROTEIN"/>
    <property type="match status" value="1"/>
</dbReference>
<feature type="transmembrane region" description="Helical" evidence="1">
    <location>
        <begin position="374"/>
        <end position="392"/>
    </location>
</feature>
<feature type="transmembrane region" description="Helical" evidence="1">
    <location>
        <begin position="530"/>
        <end position="548"/>
    </location>
</feature>
<dbReference type="PANTHER" id="PTHR43849">
    <property type="entry name" value="BLL3936 PROTEIN"/>
    <property type="match status" value="1"/>
</dbReference>
<evidence type="ECO:0000313" key="3">
    <source>
        <dbReference type="EMBL" id="MST55557.1"/>
    </source>
</evidence>
<feature type="domain" description="TRAP C4-dicarboxylate transport system permease DctM subunit" evidence="2">
    <location>
        <begin position="125"/>
        <end position="560"/>
    </location>
</feature>
<dbReference type="InterPro" id="IPR010656">
    <property type="entry name" value="DctM"/>
</dbReference>
<dbReference type="InterPro" id="IPR011853">
    <property type="entry name" value="TRAP_DctM-Dct_fused"/>
</dbReference>
<sequence length="640" mass="68491">MLFIKKRDEAEEIIEGVPKRKLKGAWKLVMYTLGIIMSLFHIYGLAVAPMTRWYLYTFHIMFGLVMTLALYCARHCSVKKSVPWYDIMLIIAAVSSAVYMCIDAQAMAYRIGSNPNVPDLIFTGIIVILALECTRRTSGNILPTIAVFFLLYSYFGKYIPGALGHKGYRWQKTLSYMLSYDAILSTPLSASATMVFLFILFGAFLSMSGSGPYFIDMALSFAGARRGGPAKVAVISSALFGTVSGNSVANVVSTGAFTIPMMKSIGYRNHFAGAVEATASTGGQIMPPILGSAAFIMAQLIGVPYRTIMLASLIPALLYFFTVFVMVDLEAIKDNLVGLSVDKLPKKSMILRNMYMLLPLIVLIYVLSVIQASPIKAALYGIFSSVVVYVVNNRKFSLKAVFGALSSGAIAACPLISSCCTAGIIIGVLNMTGAGVKLASVIVSIAGNSLACALFLTMITSIILGMGLPTTASYIICAAVAAPALIQLGLSSLQTHMFIFYFACISAITPPVAMAAYAAASISKSSPMKVAFTSCKIGVSAFIVPYMFCYAPSLLAQGSVGQVILATLTAVLGCSTLSYGFQQQCAIPLMRLSKTSSIFLIAFSLLLMYPGLLSDAIGLTGCATVIGFNYILLKREKTQI</sequence>
<keyword evidence="1" id="KW-1133">Transmembrane helix</keyword>
<dbReference type="Pfam" id="PF06808">
    <property type="entry name" value="DctM"/>
    <property type="match status" value="1"/>
</dbReference>
<accession>A0A6L5YD99</accession>
<organism evidence="3 4">
    <name type="scientific">Pyramidobacter porci</name>
    <dbReference type="NCBI Taxonomy" id="2605789"/>
    <lineage>
        <taxon>Bacteria</taxon>
        <taxon>Thermotogati</taxon>
        <taxon>Synergistota</taxon>
        <taxon>Synergistia</taxon>
        <taxon>Synergistales</taxon>
        <taxon>Dethiosulfovibrionaceae</taxon>
        <taxon>Pyramidobacter</taxon>
    </lineage>
</organism>
<feature type="transmembrane region" description="Helical" evidence="1">
    <location>
        <begin position="85"/>
        <end position="111"/>
    </location>
</feature>
<comment type="caution">
    <text evidence="3">The sequence shown here is derived from an EMBL/GenBank/DDBJ whole genome shotgun (WGS) entry which is preliminary data.</text>
</comment>
<feature type="transmembrane region" description="Helical" evidence="1">
    <location>
        <begin position="471"/>
        <end position="490"/>
    </location>
</feature>
<name>A0A6L5YD99_9BACT</name>
<feature type="transmembrane region" description="Helical" evidence="1">
    <location>
        <begin position="28"/>
        <end position="47"/>
    </location>
</feature>
<dbReference type="NCBIfam" id="TIGR02123">
    <property type="entry name" value="TRAP_fused"/>
    <property type="match status" value="1"/>
</dbReference>
<dbReference type="AlphaFoldDB" id="A0A6L5YD99"/>